<dbReference type="EMBL" id="FZPH01000002">
    <property type="protein sequence ID" value="SNT00212.1"/>
    <property type="molecule type" value="Genomic_DNA"/>
</dbReference>
<dbReference type="SUPFAM" id="SSF51735">
    <property type="entry name" value="NAD(P)-binding Rossmann-fold domains"/>
    <property type="match status" value="1"/>
</dbReference>
<sequence>MGLPFELAYSMTKATMDIFTKTLAWDRAIAERHITVNAVRPSLVDTDMAAYLVHVPERFEWAASQAAVRAAAGPADMAGVVAFLASADARFVTGHVLDATGGTGLGPTGL</sequence>
<name>A0A239J3H6_9ACTN</name>
<dbReference type="AlphaFoldDB" id="A0A239J3H6"/>
<dbReference type="Pfam" id="PF13561">
    <property type="entry name" value="adh_short_C2"/>
    <property type="match status" value="1"/>
</dbReference>
<dbReference type="GO" id="GO:0030497">
    <property type="term" value="P:fatty acid elongation"/>
    <property type="evidence" value="ECO:0007669"/>
    <property type="project" value="TreeGrafter"/>
</dbReference>
<keyword evidence="3" id="KW-1185">Reference proteome</keyword>
<organism evidence="2 3">
    <name type="scientific">Asanoa hainanensis</name>
    <dbReference type="NCBI Taxonomy" id="560556"/>
    <lineage>
        <taxon>Bacteria</taxon>
        <taxon>Bacillati</taxon>
        <taxon>Actinomycetota</taxon>
        <taxon>Actinomycetes</taxon>
        <taxon>Micromonosporales</taxon>
        <taxon>Micromonosporaceae</taxon>
        <taxon>Asanoa</taxon>
    </lineage>
</organism>
<proteinExistence type="inferred from homology"/>
<dbReference type="PANTHER" id="PTHR42760">
    <property type="entry name" value="SHORT-CHAIN DEHYDROGENASES/REDUCTASES FAMILY MEMBER"/>
    <property type="match status" value="1"/>
</dbReference>
<gene>
    <name evidence="2" type="ORF">SAMN05421812_102698</name>
</gene>
<dbReference type="PRINTS" id="PR00081">
    <property type="entry name" value="GDHRDH"/>
</dbReference>
<reference evidence="2 3" key="1">
    <citation type="submission" date="2017-06" db="EMBL/GenBank/DDBJ databases">
        <authorList>
            <person name="Kim H.J."/>
            <person name="Triplett B.A."/>
        </authorList>
    </citation>
    <scope>NUCLEOTIDE SEQUENCE [LARGE SCALE GENOMIC DNA]</scope>
    <source>
        <strain evidence="2 3">CGMCC 4.5593</strain>
    </source>
</reference>
<evidence type="ECO:0000313" key="2">
    <source>
        <dbReference type="EMBL" id="SNT00212.1"/>
    </source>
</evidence>
<dbReference type="InterPro" id="IPR002347">
    <property type="entry name" value="SDR_fam"/>
</dbReference>
<comment type="similarity">
    <text evidence="1">Belongs to the short-chain dehydrogenases/reductases (SDR) family.</text>
</comment>
<dbReference type="Gene3D" id="3.40.50.720">
    <property type="entry name" value="NAD(P)-binding Rossmann-like Domain"/>
    <property type="match status" value="1"/>
</dbReference>
<dbReference type="CDD" id="cd05233">
    <property type="entry name" value="SDR_c"/>
    <property type="match status" value="1"/>
</dbReference>
<dbReference type="PANTHER" id="PTHR42760:SF40">
    <property type="entry name" value="3-OXOACYL-[ACYL-CARRIER-PROTEIN] REDUCTASE, CHLOROPLASTIC"/>
    <property type="match status" value="1"/>
</dbReference>
<protein>
    <submittedName>
        <fullName evidence="2">Enoyl-(Acyl carrier protein) reductase</fullName>
    </submittedName>
</protein>
<evidence type="ECO:0000256" key="1">
    <source>
        <dbReference type="ARBA" id="ARBA00006484"/>
    </source>
</evidence>
<evidence type="ECO:0000313" key="3">
    <source>
        <dbReference type="Proteomes" id="UP000198362"/>
    </source>
</evidence>
<accession>A0A239J3H6</accession>
<dbReference type="Proteomes" id="UP000198362">
    <property type="component" value="Unassembled WGS sequence"/>
</dbReference>
<dbReference type="GO" id="GO:0016616">
    <property type="term" value="F:oxidoreductase activity, acting on the CH-OH group of donors, NAD or NADP as acceptor"/>
    <property type="evidence" value="ECO:0007669"/>
    <property type="project" value="TreeGrafter"/>
</dbReference>
<dbReference type="RefSeq" id="WP_281257648.1">
    <property type="nucleotide sequence ID" value="NZ_FZPH01000002.1"/>
</dbReference>
<dbReference type="InterPro" id="IPR036291">
    <property type="entry name" value="NAD(P)-bd_dom_sf"/>
</dbReference>